<sequence>MDTTMLNLRNLFEQLVRRVEILSEGNELQFIQLAKDFEDFRKKWQRTDHELGKYKDLLMKAETERSALDVKLKHARNQVDVEIKRRQRAEADCEKLERQIQLIREMLMCDTSGSIQLSEEQKSALAFLNRGQPSSGNAGNKRLSTIDESGSILSDISFDKTDESLDWDSSLVKNFRLKKREKRRSSSRQFVDGPPGPIKKTRSIGSTVDQGNESIVAKTTVTVPNDGGPIEAVSTIETVPYWTRSRRKTGLLGTLQPWNSDSTLSNRPMEARTETDSSGTPQTNGGMRLHDFVSKTVIKPESCVPCGKRIKFGKLSLKCRDCRVVSHPECRDRCPLPCIPTLIGTPVKIGEGMLADFVSQTSPMIPSIIVHCVNEIEQRGLTETGLYRISGCDRTVKELKEKFLRVKTVPLLSKVDDIHAICSLLKDFLRNLKEPLLTFRLNKAFMEAAEITDEDNSIAAMYQAVSELPQANRDTLAFLMIHLQRVAQSPNTKMDVANLAKVFGPTIVAHAVPNPDPVTMLQDIKRQPKVVERLLSLPLEYWSQFMMVEQENIDPLRVIENSNVFSTPQTPDIKDRVSSFCPGPAWTLFPSSAASHLAGTIVSLLGPVTTPEHQLLKTPSSSSLSQRVRSTLTKNTPRFGSKSKSATNLGRQGNFFASPILK</sequence>
<gene>
    <name evidence="2" type="primary">Racgap1</name>
</gene>
<organism evidence="1 2">
    <name type="scientific">Castor canadensis</name>
    <name type="common">American beaver</name>
    <dbReference type="NCBI Taxonomy" id="51338"/>
    <lineage>
        <taxon>Eukaryota</taxon>
        <taxon>Metazoa</taxon>
        <taxon>Chordata</taxon>
        <taxon>Craniata</taxon>
        <taxon>Vertebrata</taxon>
        <taxon>Euteleostomi</taxon>
        <taxon>Mammalia</taxon>
        <taxon>Eutheria</taxon>
        <taxon>Euarchontoglires</taxon>
        <taxon>Glires</taxon>
        <taxon>Rodentia</taxon>
        <taxon>Castorimorpha</taxon>
        <taxon>Castoridae</taxon>
        <taxon>Castor</taxon>
    </lineage>
</organism>
<accession>A0AC58NCP1</accession>
<proteinExistence type="predicted"/>
<reference evidence="2" key="1">
    <citation type="submission" date="2025-08" db="UniProtKB">
        <authorList>
            <consortium name="RefSeq"/>
        </authorList>
    </citation>
    <scope>IDENTIFICATION</scope>
</reference>
<name>A0AC58NCP1_CASCN</name>
<dbReference type="RefSeq" id="XP_073939442.1">
    <property type="nucleotide sequence ID" value="XM_074083341.1"/>
</dbReference>
<evidence type="ECO:0000313" key="1">
    <source>
        <dbReference type="Proteomes" id="UP001732720"/>
    </source>
</evidence>
<keyword evidence="1" id="KW-1185">Reference proteome</keyword>
<evidence type="ECO:0000313" key="2">
    <source>
        <dbReference type="RefSeq" id="XP_073939442.1"/>
    </source>
</evidence>
<dbReference type="Proteomes" id="UP001732720">
    <property type="component" value="Chromosome 8"/>
</dbReference>
<protein>
    <submittedName>
        <fullName evidence="2">Rac GTPase-activating protein 1 isoform X1</fullName>
    </submittedName>
</protein>